<dbReference type="Pfam" id="PF22590">
    <property type="entry name" value="Cas3-like_C_2"/>
    <property type="match status" value="1"/>
</dbReference>
<dbReference type="KEGG" id="nmv:NITMOv2_1504"/>
<dbReference type="InterPro" id="IPR050079">
    <property type="entry name" value="DEAD_box_RNA_helicase"/>
</dbReference>
<evidence type="ECO:0000256" key="5">
    <source>
        <dbReference type="ARBA" id="ARBA00023118"/>
    </source>
</evidence>
<dbReference type="GO" id="GO:0016787">
    <property type="term" value="F:hydrolase activity"/>
    <property type="evidence" value="ECO:0007669"/>
    <property type="project" value="UniProtKB-KW"/>
</dbReference>
<dbReference type="GO" id="GO:0003724">
    <property type="term" value="F:RNA helicase activity"/>
    <property type="evidence" value="ECO:0007669"/>
    <property type="project" value="TreeGrafter"/>
</dbReference>
<dbReference type="InterPro" id="IPR054712">
    <property type="entry name" value="Cas3-like_dom"/>
</dbReference>
<dbReference type="InterPro" id="IPR014001">
    <property type="entry name" value="Helicase_ATP-bd"/>
</dbReference>
<dbReference type="PROSITE" id="PS51192">
    <property type="entry name" value="HELICASE_ATP_BIND_1"/>
    <property type="match status" value="1"/>
</dbReference>
<dbReference type="GO" id="GO:0005829">
    <property type="term" value="C:cytosol"/>
    <property type="evidence" value="ECO:0007669"/>
    <property type="project" value="TreeGrafter"/>
</dbReference>
<dbReference type="Pfam" id="PF00270">
    <property type="entry name" value="DEAD"/>
    <property type="match status" value="1"/>
</dbReference>
<dbReference type="GO" id="GO:0051607">
    <property type="term" value="P:defense response to virus"/>
    <property type="evidence" value="ECO:0007669"/>
    <property type="project" value="UniProtKB-KW"/>
</dbReference>
<dbReference type="GO" id="GO:0005524">
    <property type="term" value="F:ATP binding"/>
    <property type="evidence" value="ECO:0007669"/>
    <property type="project" value="UniProtKB-KW"/>
</dbReference>
<evidence type="ECO:0000256" key="2">
    <source>
        <dbReference type="ARBA" id="ARBA00022801"/>
    </source>
</evidence>
<keyword evidence="2" id="KW-0378">Hydrolase</keyword>
<dbReference type="SMART" id="SM00487">
    <property type="entry name" value="DEXDc"/>
    <property type="match status" value="1"/>
</dbReference>
<gene>
    <name evidence="7" type="primary">cas3</name>
    <name evidence="7" type="ORF">NITMOv2_1504</name>
</gene>
<dbReference type="Gene3D" id="3.40.50.300">
    <property type="entry name" value="P-loop containing nucleotide triphosphate hydrolases"/>
    <property type="match status" value="2"/>
</dbReference>
<evidence type="ECO:0000313" key="8">
    <source>
        <dbReference type="Proteomes" id="UP000069205"/>
    </source>
</evidence>
<dbReference type="GO" id="GO:0003676">
    <property type="term" value="F:nucleic acid binding"/>
    <property type="evidence" value="ECO:0007669"/>
    <property type="project" value="InterPro"/>
</dbReference>
<dbReference type="InterPro" id="IPR027417">
    <property type="entry name" value="P-loop_NTPase"/>
</dbReference>
<keyword evidence="3 7" id="KW-0347">Helicase</keyword>
<dbReference type="PANTHER" id="PTHR47959:SF16">
    <property type="entry name" value="CRISPR-ASSOCIATED NUCLEASE_HELICASE CAS3-RELATED"/>
    <property type="match status" value="1"/>
</dbReference>
<name>A0A0K2GAG7_NITMO</name>
<dbReference type="InterPro" id="IPR006474">
    <property type="entry name" value="Helicase_Cas3_CRISPR-ass_core"/>
</dbReference>
<feature type="domain" description="Helicase ATP-binding" evidence="6">
    <location>
        <begin position="124"/>
        <end position="305"/>
    </location>
</feature>
<evidence type="ECO:0000259" key="6">
    <source>
        <dbReference type="PROSITE" id="PS51192"/>
    </source>
</evidence>
<dbReference type="STRING" id="42253.NITMOv2_1504"/>
<dbReference type="PATRIC" id="fig|42253.5.peg.1475"/>
<dbReference type="SUPFAM" id="SSF52540">
    <property type="entry name" value="P-loop containing nucleoside triphosphate hydrolases"/>
    <property type="match status" value="1"/>
</dbReference>
<dbReference type="InterPro" id="IPR011545">
    <property type="entry name" value="DEAD/DEAH_box_helicase_dom"/>
</dbReference>
<evidence type="ECO:0000256" key="3">
    <source>
        <dbReference type="ARBA" id="ARBA00022806"/>
    </source>
</evidence>
<keyword evidence="5" id="KW-0051">Antiviral defense</keyword>
<accession>A0A0K2GAG7</accession>
<dbReference type="AlphaFoldDB" id="A0A0K2GAG7"/>
<dbReference type="NCBIfam" id="TIGR01587">
    <property type="entry name" value="cas3_core"/>
    <property type="match status" value="1"/>
</dbReference>
<evidence type="ECO:0000256" key="4">
    <source>
        <dbReference type="ARBA" id="ARBA00022840"/>
    </source>
</evidence>
<keyword evidence="8" id="KW-1185">Reference proteome</keyword>
<proteinExistence type="predicted"/>
<dbReference type="EMBL" id="CP011801">
    <property type="protein sequence ID" value="ALA57930.1"/>
    <property type="molecule type" value="Genomic_DNA"/>
</dbReference>
<evidence type="ECO:0000256" key="1">
    <source>
        <dbReference type="ARBA" id="ARBA00022741"/>
    </source>
</evidence>
<evidence type="ECO:0000313" key="7">
    <source>
        <dbReference type="EMBL" id="ALA57930.1"/>
    </source>
</evidence>
<organism evidence="7 8">
    <name type="scientific">Nitrospira moscoviensis</name>
    <dbReference type="NCBI Taxonomy" id="42253"/>
    <lineage>
        <taxon>Bacteria</taxon>
        <taxon>Pseudomonadati</taxon>
        <taxon>Nitrospirota</taxon>
        <taxon>Nitrospiria</taxon>
        <taxon>Nitrospirales</taxon>
        <taxon>Nitrospiraceae</taxon>
        <taxon>Nitrospira</taxon>
    </lineage>
</organism>
<keyword evidence="4" id="KW-0067">ATP-binding</keyword>
<protein>
    <submittedName>
        <fullName evidence="7">CRISPR-associated nuclease/helicase Cas3</fullName>
    </submittedName>
</protein>
<dbReference type="PANTHER" id="PTHR47959">
    <property type="entry name" value="ATP-DEPENDENT RNA HELICASE RHLE-RELATED"/>
    <property type="match status" value="1"/>
</dbReference>
<keyword evidence="1" id="KW-0547">Nucleotide-binding</keyword>
<reference evidence="7 8" key="1">
    <citation type="journal article" date="2015" name="Proc. Natl. Acad. Sci. U.S.A.">
        <title>Expanded metabolic versatility of ubiquitous nitrite-oxidizing bacteria from the genus Nitrospira.</title>
        <authorList>
            <person name="Koch H."/>
            <person name="Lucker S."/>
            <person name="Albertsen M."/>
            <person name="Kitzinger K."/>
            <person name="Herbold C."/>
            <person name="Spieck E."/>
            <person name="Nielsen P.H."/>
            <person name="Wagner M."/>
            <person name="Daims H."/>
        </authorList>
    </citation>
    <scope>NUCLEOTIDE SEQUENCE [LARGE SCALE GENOMIC DNA]</scope>
    <source>
        <strain evidence="7 8">NSP M-1</strain>
    </source>
</reference>
<dbReference type="Proteomes" id="UP000069205">
    <property type="component" value="Chromosome"/>
</dbReference>
<sequence length="590" mass="65621">MGHQDVSSLLQQTSKELALGDHSLSLQDLEIDLLEDSPLSEVHQWMNDAWHWWQQASPEERKFIALVKALVIAADLAGSALPRSGFSAVDWVKEVLSRTCSKGNMERLAIQRLKGRTLRFFQSAVANSPSRVTLVRAGCGTGKTTAAYLWASRHEGRKLFFCYPTTGTATEGYADYVLPDNVEAALIHSRSEVDLEDLRGAPDYEGDFQTRLEALVSWDVPLIVCTVDTVLGLVQNNRRGLFSFPAIANGAFVFDEVHAYDDRMFGSLLRFLDAFRGVPVLLMTASLPKERFEMLKKLTAGLGEPLGEIEGPSELETIARYELRPGSLEDVWTRIHQLLTQGGKILWVTNTVDRAVAFFQEACRRGFKPVEVYHSRYRYCDRMAKHCAVIEGFHYNTEPILAITTQVCEVSLDLSADLLVTDLAPVPSLIQRLGRLNRYVTPEASAEPKTAIVLEPGSALPYDEQEIAAARRWLDTVCDRPVSQADLAQAFLRSCSSREAQGEVSSAWLDGGPFSTTAPLREPGATIPVIRYEDKEAAQANRKQVVRLSIPMLLGPVAKEVESWPRLGVARVAPQGRIEYSEEWGAAWQK</sequence>